<organism evidence="1 2">
    <name type="scientific">Artomyces pyxidatus</name>
    <dbReference type="NCBI Taxonomy" id="48021"/>
    <lineage>
        <taxon>Eukaryota</taxon>
        <taxon>Fungi</taxon>
        <taxon>Dikarya</taxon>
        <taxon>Basidiomycota</taxon>
        <taxon>Agaricomycotina</taxon>
        <taxon>Agaricomycetes</taxon>
        <taxon>Russulales</taxon>
        <taxon>Auriscalpiaceae</taxon>
        <taxon>Artomyces</taxon>
    </lineage>
</organism>
<sequence length="393" mass="43856">MRNDCEELPLLLSIANIHVDARKKETSEAFALTAYLPVPQFLDVSAQQQSILARRVYHRCLDIILADLKDAEDHPRWMLDPHGQLRLVHTPLVAWIADYPDQWTIAGISPKGSKPIEALSVSKADDVCTALPSRMRQRTLELIHAACSMTDPWNLPAFSKTAGILGLNGVVQPFWRDWGTAEPSSFLVQDTVDLWQKFFYNHCLEKAVDCVGGPELDRRLSLLQPRLGVRRWEGLTRMLRCIPLCDLETILPGVVAGVVPEATLCAVRATAQVVRLLKAHGPILLKESLHALPSVRHDRCYSRRYQGHPFGHCGILCPHAVQHVVFSICAMGSPDQWSTVLTERYCAAYAKTSSNVSSARAFGDHRPSYNRCEEMMRALLLRMALKVGGSSPP</sequence>
<dbReference type="EMBL" id="MU277381">
    <property type="protein sequence ID" value="KAI0054607.1"/>
    <property type="molecule type" value="Genomic_DNA"/>
</dbReference>
<comment type="caution">
    <text evidence="1">The sequence shown here is derived from an EMBL/GenBank/DDBJ whole genome shotgun (WGS) entry which is preliminary data.</text>
</comment>
<keyword evidence="2" id="KW-1185">Reference proteome</keyword>
<name>A0ACB8SEA6_9AGAM</name>
<reference evidence="1" key="2">
    <citation type="journal article" date="2022" name="New Phytol.">
        <title>Evolutionary transition to the ectomycorrhizal habit in the genomes of a hyperdiverse lineage of mushroom-forming fungi.</title>
        <authorList>
            <person name="Looney B."/>
            <person name="Miyauchi S."/>
            <person name="Morin E."/>
            <person name="Drula E."/>
            <person name="Courty P.E."/>
            <person name="Kohler A."/>
            <person name="Kuo A."/>
            <person name="LaButti K."/>
            <person name="Pangilinan J."/>
            <person name="Lipzen A."/>
            <person name="Riley R."/>
            <person name="Andreopoulos W."/>
            <person name="He G."/>
            <person name="Johnson J."/>
            <person name="Nolan M."/>
            <person name="Tritt A."/>
            <person name="Barry K.W."/>
            <person name="Grigoriev I.V."/>
            <person name="Nagy L.G."/>
            <person name="Hibbett D."/>
            <person name="Henrissat B."/>
            <person name="Matheny P.B."/>
            <person name="Labbe J."/>
            <person name="Martin F.M."/>
        </authorList>
    </citation>
    <scope>NUCLEOTIDE SEQUENCE</scope>
    <source>
        <strain evidence="1">HHB10654</strain>
    </source>
</reference>
<evidence type="ECO:0000313" key="2">
    <source>
        <dbReference type="Proteomes" id="UP000814140"/>
    </source>
</evidence>
<reference evidence="1" key="1">
    <citation type="submission" date="2021-03" db="EMBL/GenBank/DDBJ databases">
        <authorList>
            <consortium name="DOE Joint Genome Institute"/>
            <person name="Ahrendt S."/>
            <person name="Looney B.P."/>
            <person name="Miyauchi S."/>
            <person name="Morin E."/>
            <person name="Drula E."/>
            <person name="Courty P.E."/>
            <person name="Chicoki N."/>
            <person name="Fauchery L."/>
            <person name="Kohler A."/>
            <person name="Kuo A."/>
            <person name="Labutti K."/>
            <person name="Pangilinan J."/>
            <person name="Lipzen A."/>
            <person name="Riley R."/>
            <person name="Andreopoulos W."/>
            <person name="He G."/>
            <person name="Johnson J."/>
            <person name="Barry K.W."/>
            <person name="Grigoriev I.V."/>
            <person name="Nagy L."/>
            <person name="Hibbett D."/>
            <person name="Henrissat B."/>
            <person name="Matheny P.B."/>
            <person name="Labbe J."/>
            <person name="Martin F."/>
        </authorList>
    </citation>
    <scope>NUCLEOTIDE SEQUENCE</scope>
    <source>
        <strain evidence="1">HHB10654</strain>
    </source>
</reference>
<dbReference type="Proteomes" id="UP000814140">
    <property type="component" value="Unassembled WGS sequence"/>
</dbReference>
<evidence type="ECO:0000313" key="1">
    <source>
        <dbReference type="EMBL" id="KAI0054607.1"/>
    </source>
</evidence>
<accession>A0ACB8SEA6</accession>
<proteinExistence type="predicted"/>
<gene>
    <name evidence="1" type="ORF">BV25DRAFT_1816847</name>
</gene>
<protein>
    <submittedName>
        <fullName evidence="1">Uncharacterized protein</fullName>
    </submittedName>
</protein>